<feature type="domain" description="TROVE" evidence="4">
    <location>
        <begin position="26"/>
        <end position="305"/>
    </location>
</feature>
<dbReference type="SUPFAM" id="SSF140864">
    <property type="entry name" value="TROVE domain-like"/>
    <property type="match status" value="1"/>
</dbReference>
<evidence type="ECO:0000256" key="3">
    <source>
        <dbReference type="ARBA" id="ARBA00022723"/>
    </source>
</evidence>
<evidence type="ECO:0000256" key="2">
    <source>
        <dbReference type="ARBA" id="ARBA00022490"/>
    </source>
</evidence>
<accession>A0AAV8W681</accession>
<sequence>MLVHTIDYVFCESLVNFIDSNLSGILDKSKGMAASKLTNEEKLKRLIYINNTSAKYVCGGPDKYVSLSSVIAKRDLLDEFLRNSPKTFFKTILSTSEDKLLPHRATLHYVLASALTSEEATAEIKHEVCETVLKICKSDQDFFDFIKYVSSLKVHKKLPPTVLKAIRKFYKNKSSLDLANSYARSTSYHTWSYKDLIKLGHNVVINFILTKKAPDSAGDNEKIQVLNILNKSETLRKTKDHKVAVPIIAELKATINQVQSSLRKSAEVWNAVLPNMTLSQVLQVLPKLYKLGFLKKRYPHSSLGQ</sequence>
<dbReference type="GO" id="GO:0005737">
    <property type="term" value="C:cytoplasm"/>
    <property type="evidence" value="ECO:0007669"/>
    <property type="project" value="UniProtKB-SubCell"/>
</dbReference>
<dbReference type="PANTHER" id="PTHR14202:SF0">
    <property type="entry name" value="RNA-BINDING PROTEIN RO60"/>
    <property type="match status" value="1"/>
</dbReference>
<dbReference type="InterPro" id="IPR008858">
    <property type="entry name" value="TROVE_dom"/>
</dbReference>
<protein>
    <recommendedName>
        <fullName evidence="4">TROVE domain-containing protein</fullName>
    </recommendedName>
</protein>
<organism evidence="5 6">
    <name type="scientific">Exocentrus adspersus</name>
    <dbReference type="NCBI Taxonomy" id="1586481"/>
    <lineage>
        <taxon>Eukaryota</taxon>
        <taxon>Metazoa</taxon>
        <taxon>Ecdysozoa</taxon>
        <taxon>Arthropoda</taxon>
        <taxon>Hexapoda</taxon>
        <taxon>Insecta</taxon>
        <taxon>Pterygota</taxon>
        <taxon>Neoptera</taxon>
        <taxon>Endopterygota</taxon>
        <taxon>Coleoptera</taxon>
        <taxon>Polyphaga</taxon>
        <taxon>Cucujiformia</taxon>
        <taxon>Chrysomeloidea</taxon>
        <taxon>Cerambycidae</taxon>
        <taxon>Lamiinae</taxon>
        <taxon>Acanthocinini</taxon>
        <taxon>Exocentrus</taxon>
    </lineage>
</organism>
<dbReference type="PROSITE" id="PS50988">
    <property type="entry name" value="TROVE"/>
    <property type="match status" value="1"/>
</dbReference>
<evidence type="ECO:0000256" key="1">
    <source>
        <dbReference type="ARBA" id="ARBA00004496"/>
    </source>
</evidence>
<dbReference type="GO" id="GO:1990904">
    <property type="term" value="C:ribonucleoprotein complex"/>
    <property type="evidence" value="ECO:0007669"/>
    <property type="project" value="TreeGrafter"/>
</dbReference>
<dbReference type="EMBL" id="JANEYG010000008">
    <property type="protein sequence ID" value="KAJ8921963.1"/>
    <property type="molecule type" value="Genomic_DNA"/>
</dbReference>
<evidence type="ECO:0000313" key="6">
    <source>
        <dbReference type="Proteomes" id="UP001159042"/>
    </source>
</evidence>
<dbReference type="InterPro" id="IPR040322">
    <property type="entry name" value="TROVE2"/>
</dbReference>
<dbReference type="GO" id="GO:0046872">
    <property type="term" value="F:metal ion binding"/>
    <property type="evidence" value="ECO:0007669"/>
    <property type="project" value="UniProtKB-KW"/>
</dbReference>
<keyword evidence="2" id="KW-0963">Cytoplasm</keyword>
<proteinExistence type="predicted"/>
<dbReference type="InterPro" id="IPR037214">
    <property type="entry name" value="TROVE_dom_sf"/>
</dbReference>
<dbReference type="GO" id="GO:0003723">
    <property type="term" value="F:RNA binding"/>
    <property type="evidence" value="ECO:0007669"/>
    <property type="project" value="InterPro"/>
</dbReference>
<dbReference type="AlphaFoldDB" id="A0AAV8W681"/>
<reference evidence="5 6" key="1">
    <citation type="journal article" date="2023" name="Insect Mol. Biol.">
        <title>Genome sequencing provides insights into the evolution of gene families encoding plant cell wall-degrading enzymes in longhorned beetles.</title>
        <authorList>
            <person name="Shin N.R."/>
            <person name="Okamura Y."/>
            <person name="Kirsch R."/>
            <person name="Pauchet Y."/>
        </authorList>
    </citation>
    <scope>NUCLEOTIDE SEQUENCE [LARGE SCALE GENOMIC DNA]</scope>
    <source>
        <strain evidence="5">EAD_L_NR</strain>
    </source>
</reference>
<evidence type="ECO:0000313" key="5">
    <source>
        <dbReference type="EMBL" id="KAJ8921963.1"/>
    </source>
</evidence>
<keyword evidence="3" id="KW-0479">Metal-binding</keyword>
<dbReference type="PANTHER" id="PTHR14202">
    <property type="entry name" value="60 KDA RIBONUCLEOPROTEIN SSA/RO"/>
    <property type="match status" value="1"/>
</dbReference>
<gene>
    <name evidence="5" type="ORF">NQ315_008597</name>
</gene>
<evidence type="ECO:0000259" key="4">
    <source>
        <dbReference type="PROSITE" id="PS50988"/>
    </source>
</evidence>
<keyword evidence="6" id="KW-1185">Reference proteome</keyword>
<dbReference type="Proteomes" id="UP001159042">
    <property type="component" value="Unassembled WGS sequence"/>
</dbReference>
<comment type="subcellular location">
    <subcellularLocation>
        <location evidence="1">Cytoplasm</location>
    </subcellularLocation>
</comment>
<comment type="caution">
    <text evidence="5">The sequence shown here is derived from an EMBL/GenBank/DDBJ whole genome shotgun (WGS) entry which is preliminary data.</text>
</comment>
<name>A0AAV8W681_9CUCU</name>